<evidence type="ECO:0000313" key="4">
    <source>
        <dbReference type="Proteomes" id="UP000188268"/>
    </source>
</evidence>
<sequence>MLSLFPIRRLDNKSLLLKHAPFVPLAIIQSVPR</sequence>
<gene>
    <name evidence="3" type="ORF">CCACVL1_00597</name>
    <name evidence="2" type="ORF">CCACVL1_00625</name>
    <name evidence="1" type="ORF">CCACVL1_01251</name>
</gene>
<evidence type="ECO:0000313" key="3">
    <source>
        <dbReference type="EMBL" id="OMP11253.1"/>
    </source>
</evidence>
<feature type="non-terminal residue" evidence="2">
    <location>
        <position position="33"/>
    </location>
</feature>
<reference evidence="2 4" key="1">
    <citation type="submission" date="2013-09" db="EMBL/GenBank/DDBJ databases">
        <title>Corchorus capsularis genome sequencing.</title>
        <authorList>
            <person name="Alam M."/>
            <person name="Haque M.S."/>
            <person name="Islam M.S."/>
            <person name="Emdad E.M."/>
            <person name="Islam M.M."/>
            <person name="Ahmed B."/>
            <person name="Halim A."/>
            <person name="Hossen Q.M.M."/>
            <person name="Hossain M.Z."/>
            <person name="Ahmed R."/>
            <person name="Khan M.M."/>
            <person name="Islam R."/>
            <person name="Rashid M.M."/>
            <person name="Khan S.A."/>
            <person name="Rahman M.S."/>
            <person name="Alam M."/>
        </authorList>
    </citation>
    <scope>NUCLEOTIDE SEQUENCE [LARGE SCALE GENOMIC DNA]</scope>
    <source>
        <strain evidence="4">cv. CVL-1</strain>
        <tissue evidence="2">Whole seedling</tissue>
    </source>
</reference>
<dbReference type="EMBL" id="AWWV01001443">
    <property type="protein sequence ID" value="OMP11253.1"/>
    <property type="molecule type" value="Genomic_DNA"/>
</dbReference>
<dbReference type="Gramene" id="OMP11206">
    <property type="protein sequence ID" value="OMP11206"/>
    <property type="gene ID" value="CCACVL1_00625"/>
</dbReference>
<dbReference type="Proteomes" id="UP000188268">
    <property type="component" value="Unassembled WGS sequence"/>
</dbReference>
<accession>A0A1R3KVW7</accession>
<organism evidence="2 4">
    <name type="scientific">Corchorus capsularis</name>
    <name type="common">Jute</name>
    <dbReference type="NCBI Taxonomy" id="210143"/>
    <lineage>
        <taxon>Eukaryota</taxon>
        <taxon>Viridiplantae</taxon>
        <taxon>Streptophyta</taxon>
        <taxon>Embryophyta</taxon>
        <taxon>Tracheophyta</taxon>
        <taxon>Spermatophyta</taxon>
        <taxon>Magnoliopsida</taxon>
        <taxon>eudicotyledons</taxon>
        <taxon>Gunneridae</taxon>
        <taxon>Pentapetalae</taxon>
        <taxon>rosids</taxon>
        <taxon>malvids</taxon>
        <taxon>Malvales</taxon>
        <taxon>Malvaceae</taxon>
        <taxon>Grewioideae</taxon>
        <taxon>Apeibeae</taxon>
        <taxon>Corchorus</taxon>
    </lineage>
</organism>
<evidence type="ECO:0000313" key="1">
    <source>
        <dbReference type="EMBL" id="OMP07677.1"/>
    </source>
</evidence>
<dbReference type="AlphaFoldDB" id="A0A1R3KVW7"/>
<proteinExistence type="predicted"/>
<dbReference type="Gramene" id="OMP11253">
    <property type="protein sequence ID" value="OMP11253"/>
    <property type="gene ID" value="CCACVL1_00597"/>
</dbReference>
<protein>
    <submittedName>
        <fullName evidence="2">Uncharacterized protein</fullName>
    </submittedName>
</protein>
<keyword evidence="4" id="KW-1185">Reference proteome</keyword>
<dbReference type="EMBL" id="AWWV01004265">
    <property type="protein sequence ID" value="OMP07677.1"/>
    <property type="molecule type" value="Genomic_DNA"/>
</dbReference>
<comment type="caution">
    <text evidence="2">The sequence shown here is derived from an EMBL/GenBank/DDBJ whole genome shotgun (WGS) entry which is preliminary data.</text>
</comment>
<dbReference type="EMBL" id="AWWV01001480">
    <property type="protein sequence ID" value="OMP11206.1"/>
    <property type="molecule type" value="Genomic_DNA"/>
</dbReference>
<dbReference type="Gramene" id="OMP07677">
    <property type="protein sequence ID" value="OMP07677"/>
    <property type="gene ID" value="CCACVL1_01251"/>
</dbReference>
<name>A0A1R3KVW7_COCAP</name>
<evidence type="ECO:0000313" key="2">
    <source>
        <dbReference type="EMBL" id="OMP11206.1"/>
    </source>
</evidence>